<protein>
    <submittedName>
        <fullName evidence="2">Uncharacterized protein</fullName>
    </submittedName>
</protein>
<evidence type="ECO:0000313" key="2">
    <source>
        <dbReference type="EMBL" id="OTA21089.1"/>
    </source>
</evidence>
<dbReference type="Proteomes" id="UP000194204">
    <property type="component" value="Unassembled WGS sequence"/>
</dbReference>
<keyword evidence="1" id="KW-0472">Membrane</keyword>
<dbReference type="EMBL" id="MUBK01000004">
    <property type="protein sequence ID" value="OTA21089.1"/>
    <property type="molecule type" value="Genomic_DNA"/>
</dbReference>
<evidence type="ECO:0000256" key="1">
    <source>
        <dbReference type="SAM" id="Phobius"/>
    </source>
</evidence>
<keyword evidence="1" id="KW-1133">Transmembrane helix</keyword>
<comment type="caution">
    <text evidence="2">The sequence shown here is derived from an EMBL/GenBank/DDBJ whole genome shotgun (WGS) entry which is preliminary data.</text>
</comment>
<gene>
    <name evidence="2" type="ORF">Xbed_00735</name>
</gene>
<proteinExistence type="predicted"/>
<accession>A0A1Y2SS10</accession>
<sequence>MSMFFVGGRLVVNLGTVTVIVFIIMTISHVMDDPLIVVLIAIISVMSSSEHQEKYRQVKNKKCEIQGFKSGRDSVKNDFKWADTHGSLYRSQVALIALIQHSASVALSSDVRITYCFFY</sequence>
<reference evidence="2 3" key="1">
    <citation type="submission" date="2017-01" db="EMBL/GenBank/DDBJ databases">
        <title>Deconstructing symbiosis and pathogenesis requirements using a combined genomic-metabolomic approach.</title>
        <authorList>
            <person name="Tobias N.J."/>
            <person name="Wolff H."/>
            <person name="Djahanschiri B."/>
            <person name="Ebersberger I."/>
            <person name="Bode H.B."/>
        </authorList>
    </citation>
    <scope>NUCLEOTIDE SEQUENCE [LARGE SCALE GENOMIC DNA]</scope>
    <source>
        <strain evidence="2 3">DSM 4764</strain>
    </source>
</reference>
<organism evidence="2 3">
    <name type="scientific">Xenorhabdus beddingii</name>
    <dbReference type="NCBI Taxonomy" id="40578"/>
    <lineage>
        <taxon>Bacteria</taxon>
        <taxon>Pseudomonadati</taxon>
        <taxon>Pseudomonadota</taxon>
        <taxon>Gammaproteobacteria</taxon>
        <taxon>Enterobacterales</taxon>
        <taxon>Morganellaceae</taxon>
        <taxon>Xenorhabdus</taxon>
    </lineage>
</organism>
<keyword evidence="3" id="KW-1185">Reference proteome</keyword>
<feature type="transmembrane region" description="Helical" evidence="1">
    <location>
        <begin position="7"/>
        <end position="28"/>
    </location>
</feature>
<keyword evidence="1" id="KW-0812">Transmembrane</keyword>
<evidence type="ECO:0000313" key="3">
    <source>
        <dbReference type="Proteomes" id="UP000194204"/>
    </source>
</evidence>
<name>A0A1Y2SS10_9GAMM</name>
<dbReference type="AlphaFoldDB" id="A0A1Y2SS10"/>